<keyword evidence="2" id="KW-1185">Reference proteome</keyword>
<dbReference type="RefSeq" id="XP_033390889.1">
    <property type="nucleotide sequence ID" value="XM_033537755.1"/>
</dbReference>
<evidence type="ECO:0000313" key="2">
    <source>
        <dbReference type="Proteomes" id="UP000799438"/>
    </source>
</evidence>
<protein>
    <recommendedName>
        <fullName evidence="3">CCHC-type domain-containing protein</fullName>
    </recommendedName>
</protein>
<evidence type="ECO:0008006" key="3">
    <source>
        <dbReference type="Google" id="ProtNLM"/>
    </source>
</evidence>
<feature type="non-terminal residue" evidence="1">
    <location>
        <position position="1"/>
    </location>
</feature>
<dbReference type="EMBL" id="ML995646">
    <property type="protein sequence ID" value="KAF2135170.1"/>
    <property type="molecule type" value="Genomic_DNA"/>
</dbReference>
<gene>
    <name evidence="1" type="ORF">K452DRAFT_239842</name>
</gene>
<evidence type="ECO:0000313" key="1">
    <source>
        <dbReference type="EMBL" id="KAF2135170.1"/>
    </source>
</evidence>
<dbReference type="GeneID" id="54295251"/>
<dbReference type="OrthoDB" id="3558767at2759"/>
<proteinExistence type="predicted"/>
<reference evidence="1" key="1">
    <citation type="journal article" date="2020" name="Stud. Mycol.">
        <title>101 Dothideomycetes genomes: a test case for predicting lifestyles and emergence of pathogens.</title>
        <authorList>
            <person name="Haridas S."/>
            <person name="Albert R."/>
            <person name="Binder M."/>
            <person name="Bloem J."/>
            <person name="Labutti K."/>
            <person name="Salamov A."/>
            <person name="Andreopoulos B."/>
            <person name="Baker S."/>
            <person name="Barry K."/>
            <person name="Bills G."/>
            <person name="Bluhm B."/>
            <person name="Cannon C."/>
            <person name="Castanera R."/>
            <person name="Culley D."/>
            <person name="Daum C."/>
            <person name="Ezra D."/>
            <person name="Gonzalez J."/>
            <person name="Henrissat B."/>
            <person name="Kuo A."/>
            <person name="Liang C."/>
            <person name="Lipzen A."/>
            <person name="Lutzoni F."/>
            <person name="Magnuson J."/>
            <person name="Mondo S."/>
            <person name="Nolan M."/>
            <person name="Ohm R."/>
            <person name="Pangilinan J."/>
            <person name="Park H.-J."/>
            <person name="Ramirez L."/>
            <person name="Alfaro M."/>
            <person name="Sun H."/>
            <person name="Tritt A."/>
            <person name="Yoshinaga Y."/>
            <person name="Zwiers L.-H."/>
            <person name="Turgeon B."/>
            <person name="Goodwin S."/>
            <person name="Spatafora J."/>
            <person name="Crous P."/>
            <person name="Grigoriev I."/>
        </authorList>
    </citation>
    <scope>NUCLEOTIDE SEQUENCE</scope>
    <source>
        <strain evidence="1">CBS 121167</strain>
    </source>
</reference>
<accession>A0A6A6AU01</accession>
<dbReference type="Proteomes" id="UP000799438">
    <property type="component" value="Unassembled WGS sequence"/>
</dbReference>
<organism evidence="1 2">
    <name type="scientific">Aplosporella prunicola CBS 121167</name>
    <dbReference type="NCBI Taxonomy" id="1176127"/>
    <lineage>
        <taxon>Eukaryota</taxon>
        <taxon>Fungi</taxon>
        <taxon>Dikarya</taxon>
        <taxon>Ascomycota</taxon>
        <taxon>Pezizomycotina</taxon>
        <taxon>Dothideomycetes</taxon>
        <taxon>Dothideomycetes incertae sedis</taxon>
        <taxon>Botryosphaeriales</taxon>
        <taxon>Aplosporellaceae</taxon>
        <taxon>Aplosporella</taxon>
    </lineage>
</organism>
<dbReference type="AlphaFoldDB" id="A0A6A6AU01"/>
<name>A0A6A6AU01_9PEZI</name>
<sequence>ELNDLDISDFIKTKISTFSNGLQTVGKPYWLTSKQKRENQLAGSVAVAFRTEKDRRLAISQRLYIAGVSCRVENLLSIPRDQLCRNCNKKGHETSRCTR</sequence>